<evidence type="ECO:0000256" key="2">
    <source>
        <dbReference type="ARBA" id="ARBA00022516"/>
    </source>
</evidence>
<dbReference type="HAMAP" id="MF_01043">
    <property type="entry name" value="PlsY"/>
    <property type="match status" value="1"/>
</dbReference>
<comment type="subcellular location">
    <subcellularLocation>
        <location evidence="10">Cell membrane</location>
        <topology evidence="10">Multi-pass membrane protein</topology>
    </subcellularLocation>
</comment>
<comment type="function">
    <text evidence="10">Catalyzes the transfer of an acyl group from acyl-phosphate (acyl-PO(4)) to glycerol-3-phosphate (G3P) to form lysophosphatidic acid (LPA). This enzyme utilizes acyl-phosphate as fatty acyl donor, but not acyl-CoA or acyl-ACP.</text>
</comment>
<feature type="transmembrane region" description="Helical" evidence="10">
    <location>
        <begin position="43"/>
        <end position="64"/>
    </location>
</feature>
<comment type="subunit">
    <text evidence="10">Probably interacts with PlsX.</text>
</comment>
<dbReference type="AlphaFoldDB" id="A0A1M6S5N9"/>
<keyword evidence="4 10" id="KW-0812">Transmembrane</keyword>
<evidence type="ECO:0000313" key="11">
    <source>
        <dbReference type="EMBL" id="SHK39827.1"/>
    </source>
</evidence>
<comment type="similarity">
    <text evidence="10">Belongs to the PlsY family.</text>
</comment>
<organism evidence="11 12">
    <name type="scientific">Fibrobacter intestinalis</name>
    <dbReference type="NCBI Taxonomy" id="28122"/>
    <lineage>
        <taxon>Bacteria</taxon>
        <taxon>Pseudomonadati</taxon>
        <taxon>Fibrobacterota</taxon>
        <taxon>Fibrobacteria</taxon>
        <taxon>Fibrobacterales</taxon>
        <taxon>Fibrobacteraceae</taxon>
        <taxon>Fibrobacter</taxon>
    </lineage>
</organism>
<accession>A0A1M6S5N9</accession>
<keyword evidence="3 10" id="KW-0808">Transferase</keyword>
<dbReference type="GO" id="GO:0008654">
    <property type="term" value="P:phospholipid biosynthetic process"/>
    <property type="evidence" value="ECO:0007669"/>
    <property type="project" value="UniProtKB-UniRule"/>
</dbReference>
<evidence type="ECO:0000256" key="9">
    <source>
        <dbReference type="ARBA" id="ARBA00023264"/>
    </source>
</evidence>
<comment type="catalytic activity">
    <reaction evidence="10">
        <text>an acyl phosphate + sn-glycerol 3-phosphate = a 1-acyl-sn-glycero-3-phosphate + phosphate</text>
        <dbReference type="Rhea" id="RHEA:34075"/>
        <dbReference type="ChEBI" id="CHEBI:43474"/>
        <dbReference type="ChEBI" id="CHEBI:57597"/>
        <dbReference type="ChEBI" id="CHEBI:57970"/>
        <dbReference type="ChEBI" id="CHEBI:59918"/>
        <dbReference type="EC" id="2.3.1.275"/>
    </reaction>
</comment>
<dbReference type="EC" id="2.3.1.275" evidence="10"/>
<dbReference type="GO" id="GO:0043772">
    <property type="term" value="F:acyl-phosphate glycerol-3-phosphate acyltransferase activity"/>
    <property type="evidence" value="ECO:0007669"/>
    <property type="project" value="UniProtKB-UniRule"/>
</dbReference>
<keyword evidence="9 10" id="KW-1208">Phospholipid metabolism</keyword>
<dbReference type="PANTHER" id="PTHR30309">
    <property type="entry name" value="INNER MEMBRANE PROTEIN YGIH"/>
    <property type="match status" value="1"/>
</dbReference>
<keyword evidence="5 10" id="KW-1133">Transmembrane helix</keyword>
<protein>
    <recommendedName>
        <fullName evidence="10">Glycerol-3-phosphate acyltransferase</fullName>
    </recommendedName>
    <alternativeName>
        <fullName evidence="10">Acyl-PO4 G3P acyltransferase</fullName>
    </alternativeName>
    <alternativeName>
        <fullName evidence="10">Acyl-phosphate--glycerol-3-phosphate acyltransferase</fullName>
    </alternativeName>
    <alternativeName>
        <fullName evidence="10">G3P acyltransferase</fullName>
        <shortName evidence="10">GPAT</shortName>
        <ecNumber evidence="10">2.3.1.275</ecNumber>
    </alternativeName>
    <alternativeName>
        <fullName evidence="10">Lysophosphatidic acid synthase</fullName>
        <shortName evidence="10">LPA synthase</shortName>
    </alternativeName>
</protein>
<dbReference type="SMART" id="SM01207">
    <property type="entry name" value="G3P_acyltransf"/>
    <property type="match status" value="1"/>
</dbReference>
<evidence type="ECO:0000256" key="10">
    <source>
        <dbReference type="HAMAP-Rule" id="MF_01043"/>
    </source>
</evidence>
<reference evidence="12" key="1">
    <citation type="submission" date="2016-11" db="EMBL/GenBank/DDBJ databases">
        <authorList>
            <person name="Varghese N."/>
            <person name="Submissions S."/>
        </authorList>
    </citation>
    <scope>NUCLEOTIDE SEQUENCE [LARGE SCALE GENOMIC DNA]</scope>
    <source>
        <strain evidence="12">UWOS</strain>
    </source>
</reference>
<evidence type="ECO:0000256" key="3">
    <source>
        <dbReference type="ARBA" id="ARBA00022679"/>
    </source>
</evidence>
<evidence type="ECO:0000313" key="12">
    <source>
        <dbReference type="Proteomes" id="UP000184275"/>
    </source>
</evidence>
<keyword evidence="8 10" id="KW-0594">Phospholipid biosynthesis</keyword>
<keyword evidence="7 10" id="KW-0472">Membrane</keyword>
<keyword evidence="6 10" id="KW-0443">Lipid metabolism</keyword>
<proteinExistence type="inferred from homology"/>
<feature type="transmembrane region" description="Helical" evidence="10">
    <location>
        <begin position="167"/>
        <end position="184"/>
    </location>
</feature>
<evidence type="ECO:0000256" key="4">
    <source>
        <dbReference type="ARBA" id="ARBA00022692"/>
    </source>
</evidence>
<name>A0A1M6S5N9_9BACT</name>
<dbReference type="GO" id="GO:0005886">
    <property type="term" value="C:plasma membrane"/>
    <property type="evidence" value="ECO:0007669"/>
    <property type="project" value="UniProtKB-SubCell"/>
</dbReference>
<dbReference type="InterPro" id="IPR003811">
    <property type="entry name" value="G3P_acylTferase_PlsY"/>
</dbReference>
<dbReference type="UniPathway" id="UPA00085"/>
<dbReference type="EMBL" id="FRAW01000005">
    <property type="protein sequence ID" value="SHK39827.1"/>
    <property type="molecule type" value="Genomic_DNA"/>
</dbReference>
<dbReference type="Proteomes" id="UP000184275">
    <property type="component" value="Unassembled WGS sequence"/>
</dbReference>
<dbReference type="NCBIfam" id="TIGR00023">
    <property type="entry name" value="glycerol-3-phosphate 1-O-acyltransferase PlsY"/>
    <property type="match status" value="1"/>
</dbReference>
<gene>
    <name evidence="10" type="primary">plsY</name>
    <name evidence="11" type="ORF">SAMN05720469_10539</name>
</gene>
<evidence type="ECO:0000256" key="1">
    <source>
        <dbReference type="ARBA" id="ARBA00022475"/>
    </source>
</evidence>
<keyword evidence="12" id="KW-1185">Reference proteome</keyword>
<dbReference type="Pfam" id="PF02660">
    <property type="entry name" value="G3P_acyltransf"/>
    <property type="match status" value="1"/>
</dbReference>
<feature type="transmembrane region" description="Helical" evidence="10">
    <location>
        <begin position="105"/>
        <end position="129"/>
    </location>
</feature>
<evidence type="ECO:0000256" key="5">
    <source>
        <dbReference type="ARBA" id="ARBA00022989"/>
    </source>
</evidence>
<feature type="transmembrane region" description="Helical" evidence="10">
    <location>
        <begin position="76"/>
        <end position="99"/>
    </location>
</feature>
<evidence type="ECO:0000256" key="7">
    <source>
        <dbReference type="ARBA" id="ARBA00023136"/>
    </source>
</evidence>
<evidence type="ECO:0000256" key="6">
    <source>
        <dbReference type="ARBA" id="ARBA00023098"/>
    </source>
</evidence>
<keyword evidence="1 10" id="KW-1003">Cell membrane</keyword>
<dbReference type="PANTHER" id="PTHR30309:SF0">
    <property type="entry name" value="GLYCEROL-3-PHOSPHATE ACYLTRANSFERASE-RELATED"/>
    <property type="match status" value="1"/>
</dbReference>
<keyword evidence="11" id="KW-0012">Acyltransferase</keyword>
<sequence length="208" mass="22300">MGAIPTAIWVAKIVNGKDYDIRDFGSKNSGLTNTFRVLGVKPALPVVIVDLLKGFFAPTIAIWMNEASKANGGSDFFWLPLVCGILAILGHSFTCFAGFRGGKGVLTAFGVFLAIAPVTALLSFAVWLVLTLSTKYVSVGSIGACIALAGLSLFGYLEPDLYPHDKIHTGILAVAWLVAVFVIFKHKANIRRLLNGTENGFGKKRKKV</sequence>
<feature type="transmembrane region" description="Helical" evidence="10">
    <location>
        <begin position="136"/>
        <end position="155"/>
    </location>
</feature>
<evidence type="ECO:0000256" key="8">
    <source>
        <dbReference type="ARBA" id="ARBA00023209"/>
    </source>
</evidence>
<keyword evidence="2 10" id="KW-0444">Lipid biosynthesis</keyword>
<comment type="pathway">
    <text evidence="10">Lipid metabolism; phospholipid metabolism.</text>
</comment>